<keyword evidence="4" id="KW-0805">Transcription regulation</keyword>
<dbReference type="Pfam" id="PF10280">
    <property type="entry name" value="Med11"/>
    <property type="match status" value="1"/>
</dbReference>
<dbReference type="RefSeq" id="XP_012201078.1">
    <property type="nucleotide sequence ID" value="XM_012345688.1"/>
</dbReference>
<evidence type="ECO:0000313" key="5">
    <source>
        <dbReference type="EMBL" id="KDO28256.1"/>
    </source>
</evidence>
<name>A0A067CP13_SAPPC</name>
<comment type="subcellular location">
    <subcellularLocation>
        <location evidence="1 4">Nucleus</location>
    </subcellularLocation>
</comment>
<comment type="function">
    <text evidence="4">Component of the Mediator complex, a coactivator involved in the regulated transcription of nearly all RNA polymerase II-dependent genes. Mediator functions as a bridge to convey information from gene-specific regulatory proteins to the basal RNA polymerase II transcription machinery. Mediator is recruited to promoters by direct interactions with regulatory proteins and serves as a scaffold for the assembly of a functional pre-initiation complex with RNA polymerase II and the general transcription factors.</text>
</comment>
<reference evidence="5 6" key="1">
    <citation type="journal article" date="2013" name="PLoS Genet.">
        <title>Distinctive expansion of potential virulence genes in the genome of the oomycete fish pathogen Saprolegnia parasitica.</title>
        <authorList>
            <person name="Jiang R.H."/>
            <person name="de Bruijn I."/>
            <person name="Haas B.J."/>
            <person name="Belmonte R."/>
            <person name="Lobach L."/>
            <person name="Christie J."/>
            <person name="van den Ackerveken G."/>
            <person name="Bottin A."/>
            <person name="Bulone V."/>
            <person name="Diaz-Moreno S.M."/>
            <person name="Dumas B."/>
            <person name="Fan L."/>
            <person name="Gaulin E."/>
            <person name="Govers F."/>
            <person name="Grenville-Briggs L.J."/>
            <person name="Horner N.R."/>
            <person name="Levin J.Z."/>
            <person name="Mammella M."/>
            <person name="Meijer H.J."/>
            <person name="Morris P."/>
            <person name="Nusbaum C."/>
            <person name="Oome S."/>
            <person name="Phillips A.J."/>
            <person name="van Rooyen D."/>
            <person name="Rzeszutek E."/>
            <person name="Saraiva M."/>
            <person name="Secombes C.J."/>
            <person name="Seidl M.F."/>
            <person name="Snel B."/>
            <person name="Stassen J.H."/>
            <person name="Sykes S."/>
            <person name="Tripathy S."/>
            <person name="van den Berg H."/>
            <person name="Vega-Arreguin J.C."/>
            <person name="Wawra S."/>
            <person name="Young S.K."/>
            <person name="Zeng Q."/>
            <person name="Dieguez-Uribeondo J."/>
            <person name="Russ C."/>
            <person name="Tyler B.M."/>
            <person name="van West P."/>
        </authorList>
    </citation>
    <scope>NUCLEOTIDE SEQUENCE [LARGE SCALE GENOMIC DNA]</scope>
    <source>
        <strain evidence="5 6">CBS 223.65</strain>
    </source>
</reference>
<dbReference type="EMBL" id="KK583212">
    <property type="protein sequence ID" value="KDO28256.1"/>
    <property type="molecule type" value="Genomic_DNA"/>
</dbReference>
<evidence type="ECO:0000256" key="1">
    <source>
        <dbReference type="ARBA" id="ARBA00004123"/>
    </source>
</evidence>
<keyword evidence="4" id="KW-0010">Activator</keyword>
<comment type="subunit">
    <text evidence="4">Component of the Mediator complex.</text>
</comment>
<keyword evidence="6" id="KW-1185">Reference proteome</keyword>
<dbReference type="KEGG" id="spar:SPRG_06306"/>
<comment type="similarity">
    <text evidence="2 4">Belongs to the Mediator complex subunit 11 family.</text>
</comment>
<evidence type="ECO:0000313" key="6">
    <source>
        <dbReference type="Proteomes" id="UP000030745"/>
    </source>
</evidence>
<evidence type="ECO:0000256" key="4">
    <source>
        <dbReference type="RuleBase" id="RU364147"/>
    </source>
</evidence>
<dbReference type="GO" id="GO:0006357">
    <property type="term" value="P:regulation of transcription by RNA polymerase II"/>
    <property type="evidence" value="ECO:0007669"/>
    <property type="project" value="InterPro"/>
</dbReference>
<dbReference type="VEuPathDB" id="FungiDB:SPRG_06306"/>
<dbReference type="GO" id="GO:0016592">
    <property type="term" value="C:mediator complex"/>
    <property type="evidence" value="ECO:0007669"/>
    <property type="project" value="InterPro"/>
</dbReference>
<gene>
    <name evidence="4" type="primary">MED11</name>
    <name evidence="5" type="ORF">SPRG_06306</name>
</gene>
<evidence type="ECO:0000256" key="3">
    <source>
        <dbReference type="ARBA" id="ARBA00023242"/>
    </source>
</evidence>
<dbReference type="AlphaFoldDB" id="A0A067CP13"/>
<sequence length="125" mass="14319">MEEGRVHFEDQPQRHAAILEALDHVENQLVLAVQTAGSAMEHMAAITTEGRDAEFQRTSTEFLQLVRSIHAELAKHAHLVQDYRSYGRSTYGVEKDADLARKKVKMILATLRDLRRYTDEHMSTE</sequence>
<dbReference type="GeneID" id="24128658"/>
<proteinExistence type="inferred from homology"/>
<dbReference type="InterPro" id="IPR019404">
    <property type="entry name" value="Mediator_Med11"/>
</dbReference>
<keyword evidence="3 4" id="KW-0539">Nucleus</keyword>
<dbReference type="OMA" id="KLDCVIG"/>
<protein>
    <recommendedName>
        <fullName evidence="4">Mediator of RNA polymerase II transcription subunit 11</fullName>
    </recommendedName>
    <alternativeName>
        <fullName evidence="4">Mediator complex subunit 11</fullName>
    </alternativeName>
</protein>
<dbReference type="PANTHER" id="PTHR22890">
    <property type="entry name" value="MEDIATOR OF RNA POLYMERASE II TRANSCRIPTION SUBUNIT 11"/>
    <property type="match status" value="1"/>
</dbReference>
<dbReference type="Proteomes" id="UP000030745">
    <property type="component" value="Unassembled WGS sequence"/>
</dbReference>
<dbReference type="OrthoDB" id="5418434at2759"/>
<dbReference type="GO" id="GO:0003712">
    <property type="term" value="F:transcription coregulator activity"/>
    <property type="evidence" value="ECO:0007669"/>
    <property type="project" value="InterPro"/>
</dbReference>
<evidence type="ECO:0000256" key="2">
    <source>
        <dbReference type="ARBA" id="ARBA00008186"/>
    </source>
</evidence>
<accession>A0A067CP13</accession>
<keyword evidence="4" id="KW-0804">Transcription</keyword>
<organism evidence="5 6">
    <name type="scientific">Saprolegnia parasitica (strain CBS 223.65)</name>
    <dbReference type="NCBI Taxonomy" id="695850"/>
    <lineage>
        <taxon>Eukaryota</taxon>
        <taxon>Sar</taxon>
        <taxon>Stramenopiles</taxon>
        <taxon>Oomycota</taxon>
        <taxon>Saprolegniomycetes</taxon>
        <taxon>Saprolegniales</taxon>
        <taxon>Saprolegniaceae</taxon>
        <taxon>Saprolegnia</taxon>
    </lineage>
</organism>